<reference evidence="1" key="1">
    <citation type="submission" date="2023-10" db="EMBL/GenBank/DDBJ databases">
        <authorList>
            <person name="Chen Y."/>
            <person name="Shah S."/>
            <person name="Dougan E. K."/>
            <person name="Thang M."/>
            <person name="Chan C."/>
        </authorList>
    </citation>
    <scope>NUCLEOTIDE SEQUENCE [LARGE SCALE GENOMIC DNA]</scope>
</reference>
<comment type="caution">
    <text evidence="1">The sequence shown here is derived from an EMBL/GenBank/DDBJ whole genome shotgun (WGS) entry which is preliminary data.</text>
</comment>
<name>A0ABN9UJ78_9DINO</name>
<dbReference type="EMBL" id="CAUYUJ010015930">
    <property type="protein sequence ID" value="CAK0859759.1"/>
    <property type="molecule type" value="Genomic_DNA"/>
</dbReference>
<gene>
    <name evidence="1" type="ORF">PCOR1329_LOCUS49017</name>
</gene>
<proteinExistence type="predicted"/>
<organism evidence="1 2">
    <name type="scientific">Prorocentrum cordatum</name>
    <dbReference type="NCBI Taxonomy" id="2364126"/>
    <lineage>
        <taxon>Eukaryota</taxon>
        <taxon>Sar</taxon>
        <taxon>Alveolata</taxon>
        <taxon>Dinophyceae</taxon>
        <taxon>Prorocentrales</taxon>
        <taxon>Prorocentraceae</taxon>
        <taxon>Prorocentrum</taxon>
    </lineage>
</organism>
<accession>A0ABN9UJ78</accession>
<keyword evidence="2" id="KW-1185">Reference proteome</keyword>
<protein>
    <submittedName>
        <fullName evidence="1">Uncharacterized protein</fullName>
    </submittedName>
</protein>
<dbReference type="Proteomes" id="UP001189429">
    <property type="component" value="Unassembled WGS sequence"/>
</dbReference>
<evidence type="ECO:0000313" key="1">
    <source>
        <dbReference type="EMBL" id="CAK0859759.1"/>
    </source>
</evidence>
<feature type="non-terminal residue" evidence="1">
    <location>
        <position position="708"/>
    </location>
</feature>
<feature type="non-terminal residue" evidence="1">
    <location>
        <position position="1"/>
    </location>
</feature>
<sequence>AVLLAAQTNPKNEFVEEIVENGLTNVLVLKPNTPVVVQLWLKEIANKYHHGASTTHIEIYEEAAQAEKSWKAEAKRETLSVDSCPKTGKFTYQKLYEAHVMKHFSKYFSSPDHYKKAISGYHKMVKVGVWPLYKRLCEDSCEYLSKELSVETVAQINNAALVVLDTFTGFIDPTLLTFISLEVLKFALPLDIPGHEWLMRDEHTAASMLKGIKAPMMFSVLYRDGDKRSLAAQKVAVAKAKAKAKAKAQVVAKQPAKKRKVGSAQGPVAIPDEAVDATIAGDDMMGSREKLWLDDLVQAVFTPVSGLPSHKVDEINQMFNVGIKFILSKKVVFQGGTFEQWSALSASPRAKHALSAMSEFIDDEAFVLKMRALLSTNKSDSPIAMHQLYISISQKIMGALASRKKVVGKTPAPPVLDVVSVLQAFKQASANTFDNKFTRFIMKARGLNKQDGSPPISELTGGICESDETLWNLGSLRSRYVVGILNSIGAAGLDGYTDSAARALAESMVDVASTDNATDDGSWVSTWQAMIEAAGNDTSLNKYFELDATLLDGMAEEIKEAVAAGDSDATKGTKGAIVISTIQSLWEGDAAPIIKVFMLNLEAFIWKKCMVQTSCPASDVTLERGWSDLALREQDADDVTKGIVAIKCNPTLRLNYVGSITRMPLPHSFKITTAFGIDFYVTSHGTSAHPSAGDSFVPAWSIPLPPVK</sequence>
<evidence type="ECO:0000313" key="2">
    <source>
        <dbReference type="Proteomes" id="UP001189429"/>
    </source>
</evidence>